<proteinExistence type="predicted"/>
<keyword evidence="2" id="KW-1185">Reference proteome</keyword>
<name>A0ABS5DK49_9PSEU</name>
<protein>
    <submittedName>
        <fullName evidence="1">Uncharacterized protein</fullName>
    </submittedName>
</protein>
<evidence type="ECO:0000313" key="2">
    <source>
        <dbReference type="Proteomes" id="UP000674084"/>
    </source>
</evidence>
<reference evidence="1 2" key="1">
    <citation type="submission" date="2021-04" db="EMBL/GenBank/DDBJ databases">
        <title>Whole-genome sequencing of Saccharopolyspora endophytica KCTC 19397.</title>
        <authorList>
            <person name="Ay H."/>
            <person name="Saygin H."/>
            <person name="Sahin N."/>
        </authorList>
    </citation>
    <scope>NUCLEOTIDE SEQUENCE [LARGE SCALE GENOMIC DNA]</scope>
    <source>
        <strain evidence="1 2">KCTC 19397</strain>
    </source>
</reference>
<dbReference type="Proteomes" id="UP000674084">
    <property type="component" value="Unassembled WGS sequence"/>
</dbReference>
<accession>A0ABS5DK49</accession>
<sequence length="143" mass="15527">MTSVEVVVGYDADGRPHNIVLVDGHETEVTVYEIDPRAKLLQRGRAGNWILQQERRASQASPQAASLIRSWAYQTVHDGYITPDIEDTASPIPDAVNQAGATVRRFHGPDGTTGVNTNTGPVENNLTDRVVDEHGDVHGGLTF</sequence>
<dbReference type="EMBL" id="JAGPXE010000010">
    <property type="protein sequence ID" value="MBQ0926625.1"/>
    <property type="molecule type" value="Genomic_DNA"/>
</dbReference>
<comment type="caution">
    <text evidence="1">The sequence shown here is derived from an EMBL/GenBank/DDBJ whole genome shotgun (WGS) entry which is preliminary data.</text>
</comment>
<gene>
    <name evidence="1" type="ORF">KBO27_21975</name>
</gene>
<evidence type="ECO:0000313" key="1">
    <source>
        <dbReference type="EMBL" id="MBQ0926625.1"/>
    </source>
</evidence>
<organism evidence="1 2">
    <name type="scientific">Saccharopolyspora endophytica</name>
    <dbReference type="NCBI Taxonomy" id="543886"/>
    <lineage>
        <taxon>Bacteria</taxon>
        <taxon>Bacillati</taxon>
        <taxon>Actinomycetota</taxon>
        <taxon>Actinomycetes</taxon>
        <taxon>Pseudonocardiales</taxon>
        <taxon>Pseudonocardiaceae</taxon>
        <taxon>Saccharopolyspora</taxon>
    </lineage>
</organism>
<dbReference type="RefSeq" id="WP_210971779.1">
    <property type="nucleotide sequence ID" value="NZ_JAGPXE010000010.1"/>
</dbReference>